<reference evidence="1 2" key="1">
    <citation type="submission" date="2015-09" db="EMBL/GenBank/DDBJ databases">
        <title>Draft genome sequence of Kouleothrix aurantiaca JCM 19913.</title>
        <authorList>
            <person name="Hemp J."/>
        </authorList>
    </citation>
    <scope>NUCLEOTIDE SEQUENCE [LARGE SCALE GENOMIC DNA]</scope>
    <source>
        <strain evidence="1 2">COM-B</strain>
    </source>
</reference>
<proteinExistence type="predicted"/>
<evidence type="ECO:0000313" key="1">
    <source>
        <dbReference type="EMBL" id="KPV53252.1"/>
    </source>
</evidence>
<dbReference type="Proteomes" id="UP000050509">
    <property type="component" value="Unassembled WGS sequence"/>
</dbReference>
<organism evidence="1 2">
    <name type="scientific">Kouleothrix aurantiaca</name>
    <dbReference type="NCBI Taxonomy" id="186479"/>
    <lineage>
        <taxon>Bacteria</taxon>
        <taxon>Bacillati</taxon>
        <taxon>Chloroflexota</taxon>
        <taxon>Chloroflexia</taxon>
        <taxon>Chloroflexales</taxon>
        <taxon>Roseiflexineae</taxon>
        <taxon>Roseiflexaceae</taxon>
        <taxon>Kouleothrix</taxon>
    </lineage>
</organism>
<gene>
    <name evidence="1" type="ORF">SE17_10710</name>
</gene>
<accession>A0A0P9F9E5</accession>
<evidence type="ECO:0000313" key="2">
    <source>
        <dbReference type="Proteomes" id="UP000050509"/>
    </source>
</evidence>
<comment type="caution">
    <text evidence="1">The sequence shown here is derived from an EMBL/GenBank/DDBJ whole genome shotgun (WGS) entry which is preliminary data.</text>
</comment>
<name>A0A0P9F9E5_9CHLR</name>
<protein>
    <submittedName>
        <fullName evidence="1">Uncharacterized protein</fullName>
    </submittedName>
</protein>
<sequence>MATPLPTHTDETPADHALLYQDVWPGLDDSSLLWKGRAIWRIADRIVKIESVVPRLSMGSMTASLFDGCQFHPILTFDQDELALVNITLEANEAEDAAMDAFTNDVAEMLVVIYSILTGNHTVKGASL</sequence>
<dbReference type="EMBL" id="LJCR01000301">
    <property type="protein sequence ID" value="KPV53252.1"/>
    <property type="molecule type" value="Genomic_DNA"/>
</dbReference>
<dbReference type="AlphaFoldDB" id="A0A0P9F9E5"/>
<keyword evidence="2" id="KW-1185">Reference proteome</keyword>